<feature type="compositionally biased region" description="Basic and acidic residues" evidence="1">
    <location>
        <begin position="57"/>
        <end position="70"/>
    </location>
</feature>
<dbReference type="EMBL" id="QVEU01000004">
    <property type="protein sequence ID" value="RGB75906.1"/>
    <property type="molecule type" value="Genomic_DNA"/>
</dbReference>
<dbReference type="PROSITE" id="PS51781">
    <property type="entry name" value="SH3B"/>
    <property type="match status" value="1"/>
</dbReference>
<evidence type="ECO:0000259" key="2">
    <source>
        <dbReference type="PROSITE" id="PS51781"/>
    </source>
</evidence>
<comment type="caution">
    <text evidence="3">The sequence shown here is derived from an EMBL/GenBank/DDBJ whole genome shotgun (WGS) entry which is preliminary data.</text>
</comment>
<sequence length="157" mass="17083">MLKMKSMNYLEGTMNSKFKIVAILSLILATTACSSDDNYVSVRHPKGEAQQEVTDESLEKKSNVDSKENTDTVNTQTEENADNTQGTDSDSSDSGDGVMYTVENVVNVRVAPSESSNVMTTVEAGDEILKLGESDDWSRISIDGQTGYIRSDLLVAK</sequence>
<feature type="compositionally biased region" description="Polar residues" evidence="1">
    <location>
        <begin position="71"/>
        <end position="87"/>
    </location>
</feature>
<evidence type="ECO:0000313" key="3">
    <source>
        <dbReference type="EMBL" id="RGB75906.1"/>
    </source>
</evidence>
<dbReference type="SMART" id="SM00287">
    <property type="entry name" value="SH3b"/>
    <property type="match status" value="1"/>
</dbReference>
<proteinExistence type="predicted"/>
<evidence type="ECO:0000256" key="1">
    <source>
        <dbReference type="SAM" id="MobiDB-lite"/>
    </source>
</evidence>
<evidence type="ECO:0000313" key="4">
    <source>
        <dbReference type="Proteomes" id="UP000261011"/>
    </source>
</evidence>
<keyword evidence="4" id="KW-1185">Reference proteome</keyword>
<dbReference type="OrthoDB" id="1690999at2"/>
<feature type="compositionally biased region" description="Low complexity" evidence="1">
    <location>
        <begin position="88"/>
        <end position="97"/>
    </location>
</feature>
<organism evidence="3 4">
    <name type="scientific">Anaerococcus nagyae</name>
    <dbReference type="NCBI Taxonomy" id="1755241"/>
    <lineage>
        <taxon>Bacteria</taxon>
        <taxon>Bacillati</taxon>
        <taxon>Bacillota</taxon>
        <taxon>Tissierellia</taxon>
        <taxon>Tissierellales</taxon>
        <taxon>Peptoniphilaceae</taxon>
        <taxon>Anaerococcus</taxon>
    </lineage>
</organism>
<reference evidence="3 4" key="1">
    <citation type="submission" date="2018-08" db="EMBL/GenBank/DDBJ databases">
        <title>A genome reference for cultivated species of the human gut microbiota.</title>
        <authorList>
            <person name="Zou Y."/>
            <person name="Xue W."/>
            <person name="Luo G."/>
        </authorList>
    </citation>
    <scope>NUCLEOTIDE SEQUENCE [LARGE SCALE GENOMIC DNA]</scope>
    <source>
        <strain evidence="3 4">OF01-3</strain>
    </source>
</reference>
<accession>A0A3E2THN4</accession>
<dbReference type="Pfam" id="PF08239">
    <property type="entry name" value="SH3_3"/>
    <property type="match status" value="1"/>
</dbReference>
<feature type="region of interest" description="Disordered" evidence="1">
    <location>
        <begin position="45"/>
        <end position="98"/>
    </location>
</feature>
<name>A0A3E2THN4_9FIRM</name>
<dbReference type="PROSITE" id="PS51257">
    <property type="entry name" value="PROKAR_LIPOPROTEIN"/>
    <property type="match status" value="1"/>
</dbReference>
<protein>
    <submittedName>
        <fullName evidence="3">SH3 domain-containing protein</fullName>
    </submittedName>
</protein>
<dbReference type="AlphaFoldDB" id="A0A3E2THN4"/>
<dbReference type="InterPro" id="IPR003646">
    <property type="entry name" value="SH3-like_bac-type"/>
</dbReference>
<feature type="domain" description="SH3b" evidence="2">
    <location>
        <begin position="95"/>
        <end position="157"/>
    </location>
</feature>
<dbReference type="Gene3D" id="2.30.30.40">
    <property type="entry name" value="SH3 Domains"/>
    <property type="match status" value="1"/>
</dbReference>
<dbReference type="Proteomes" id="UP000261011">
    <property type="component" value="Unassembled WGS sequence"/>
</dbReference>
<gene>
    <name evidence="3" type="ORF">DXA39_06185</name>
</gene>